<evidence type="ECO:0000313" key="2">
    <source>
        <dbReference type="EMBL" id="KAK0432489.1"/>
    </source>
</evidence>
<name>A0AA39J0G2_9AGAR</name>
<comment type="caution">
    <text evidence="2">The sequence shown here is derived from an EMBL/GenBank/DDBJ whole genome shotgun (WGS) entry which is preliminary data.</text>
</comment>
<dbReference type="Proteomes" id="UP001175226">
    <property type="component" value="Unassembled WGS sequence"/>
</dbReference>
<reference evidence="2" key="1">
    <citation type="submission" date="2023-06" db="EMBL/GenBank/DDBJ databases">
        <authorList>
            <consortium name="Lawrence Berkeley National Laboratory"/>
            <person name="Ahrendt S."/>
            <person name="Sahu N."/>
            <person name="Indic B."/>
            <person name="Wong-Bajracharya J."/>
            <person name="Merenyi Z."/>
            <person name="Ke H.-M."/>
            <person name="Monk M."/>
            <person name="Kocsube S."/>
            <person name="Drula E."/>
            <person name="Lipzen A."/>
            <person name="Balint B."/>
            <person name="Henrissat B."/>
            <person name="Andreopoulos B."/>
            <person name="Martin F.M."/>
            <person name="Harder C.B."/>
            <person name="Rigling D."/>
            <person name="Ford K.L."/>
            <person name="Foster G.D."/>
            <person name="Pangilinan J."/>
            <person name="Papanicolaou A."/>
            <person name="Barry K."/>
            <person name="LaButti K."/>
            <person name="Viragh M."/>
            <person name="Koriabine M."/>
            <person name="Yan M."/>
            <person name="Riley R."/>
            <person name="Champramary S."/>
            <person name="Plett K.L."/>
            <person name="Tsai I.J."/>
            <person name="Slot J."/>
            <person name="Sipos G."/>
            <person name="Plett J."/>
            <person name="Nagy L.G."/>
            <person name="Grigoriev I.V."/>
        </authorList>
    </citation>
    <scope>NUCLEOTIDE SEQUENCE</scope>
    <source>
        <strain evidence="2">FPL87.14</strain>
    </source>
</reference>
<gene>
    <name evidence="2" type="ORF">EV421DRAFT_1498518</name>
</gene>
<feature type="region of interest" description="Disordered" evidence="1">
    <location>
        <begin position="91"/>
        <end position="130"/>
    </location>
</feature>
<proteinExistence type="predicted"/>
<sequence length="130" mass="14798">MQTTTLDASKPRTAGIPEDPSPILGVGDKIGSRDTYIIENLLADDLIDIAFENLKREAHWHTMFRRGSEVPRLVAVEGVIENYRSIPLYRHPADESPLHSHRPFRSSPKQSQRLPLSRQRCDASFPRPAW</sequence>
<organism evidence="2 3">
    <name type="scientific">Armillaria borealis</name>
    <dbReference type="NCBI Taxonomy" id="47425"/>
    <lineage>
        <taxon>Eukaryota</taxon>
        <taxon>Fungi</taxon>
        <taxon>Dikarya</taxon>
        <taxon>Basidiomycota</taxon>
        <taxon>Agaricomycotina</taxon>
        <taxon>Agaricomycetes</taxon>
        <taxon>Agaricomycetidae</taxon>
        <taxon>Agaricales</taxon>
        <taxon>Marasmiineae</taxon>
        <taxon>Physalacriaceae</taxon>
        <taxon>Armillaria</taxon>
    </lineage>
</organism>
<feature type="region of interest" description="Disordered" evidence="1">
    <location>
        <begin position="1"/>
        <end position="22"/>
    </location>
</feature>
<accession>A0AA39J0G2</accession>
<evidence type="ECO:0000256" key="1">
    <source>
        <dbReference type="SAM" id="MobiDB-lite"/>
    </source>
</evidence>
<dbReference type="EMBL" id="JAUEPT010000093">
    <property type="protein sequence ID" value="KAK0432489.1"/>
    <property type="molecule type" value="Genomic_DNA"/>
</dbReference>
<protein>
    <submittedName>
        <fullName evidence="2">Uncharacterized protein</fullName>
    </submittedName>
</protein>
<keyword evidence="3" id="KW-1185">Reference proteome</keyword>
<dbReference type="AlphaFoldDB" id="A0AA39J0G2"/>
<evidence type="ECO:0000313" key="3">
    <source>
        <dbReference type="Proteomes" id="UP001175226"/>
    </source>
</evidence>